<feature type="transmembrane region" description="Helical" evidence="1">
    <location>
        <begin position="73"/>
        <end position="93"/>
    </location>
</feature>
<dbReference type="InterPro" id="IPR043968">
    <property type="entry name" value="SGNH"/>
</dbReference>
<feature type="transmembrane region" description="Helical" evidence="1">
    <location>
        <begin position="224"/>
        <end position="243"/>
    </location>
</feature>
<reference evidence="4 5" key="1">
    <citation type="submission" date="2023-04" db="EMBL/GenBank/DDBJ databases">
        <title>Marinobulbifer ophiurae gen. nov., sp. Nov., isolate from tissue of brittle star Ophioplocus japonicus.</title>
        <authorList>
            <person name="Kawano K."/>
            <person name="Sawayama S."/>
            <person name="Nakagawa S."/>
        </authorList>
    </citation>
    <scope>NUCLEOTIDE SEQUENCE [LARGE SCALE GENOMIC DNA]</scope>
    <source>
        <strain evidence="4 5">NKW57</strain>
    </source>
</reference>
<feature type="transmembrane region" description="Helical" evidence="1">
    <location>
        <begin position="310"/>
        <end position="331"/>
    </location>
</feature>
<keyword evidence="4" id="KW-0808">Transferase</keyword>
<organism evidence="4 5">
    <name type="scientific">Biformimicrobium ophioploci</name>
    <dbReference type="NCBI Taxonomy" id="3036711"/>
    <lineage>
        <taxon>Bacteria</taxon>
        <taxon>Pseudomonadati</taxon>
        <taxon>Pseudomonadota</taxon>
        <taxon>Gammaproteobacteria</taxon>
        <taxon>Cellvibrionales</taxon>
        <taxon>Microbulbiferaceae</taxon>
        <taxon>Biformimicrobium</taxon>
    </lineage>
</organism>
<feature type="transmembrane region" description="Helical" evidence="1">
    <location>
        <begin position="166"/>
        <end position="184"/>
    </location>
</feature>
<keyword evidence="4" id="KW-0012">Acyltransferase</keyword>
<feature type="domain" description="SGNH" evidence="3">
    <location>
        <begin position="406"/>
        <end position="629"/>
    </location>
</feature>
<name>A0ABQ6M1J2_9GAMM</name>
<feature type="transmembrane region" description="Helical" evidence="1">
    <location>
        <begin position="99"/>
        <end position="118"/>
    </location>
</feature>
<protein>
    <submittedName>
        <fullName evidence="4">Acyltransferase family protein</fullName>
    </submittedName>
</protein>
<evidence type="ECO:0000313" key="5">
    <source>
        <dbReference type="Proteomes" id="UP001224392"/>
    </source>
</evidence>
<feature type="transmembrane region" description="Helical" evidence="1">
    <location>
        <begin position="9"/>
        <end position="26"/>
    </location>
</feature>
<dbReference type="Pfam" id="PF01757">
    <property type="entry name" value="Acyl_transf_3"/>
    <property type="match status" value="1"/>
</dbReference>
<keyword evidence="1" id="KW-0812">Transmembrane</keyword>
<feature type="transmembrane region" description="Helical" evidence="1">
    <location>
        <begin position="351"/>
        <end position="369"/>
    </location>
</feature>
<feature type="domain" description="Acyltransferase 3" evidence="2">
    <location>
        <begin position="7"/>
        <end position="333"/>
    </location>
</feature>
<evidence type="ECO:0000259" key="3">
    <source>
        <dbReference type="Pfam" id="PF19040"/>
    </source>
</evidence>
<accession>A0ABQ6M1J2</accession>
<dbReference type="InterPro" id="IPR002656">
    <property type="entry name" value="Acyl_transf_3_dom"/>
</dbReference>
<feature type="transmembrane region" description="Helical" evidence="1">
    <location>
        <begin position="280"/>
        <end position="298"/>
    </location>
</feature>
<sequence>MQAYRRDIEGLRAIAVLLVVFYHLGFPGISGGFVGVDVFFVISGFVITRLLDRSISNGTFTFSDFYGRRVKRLVPVFLLVSFASFLMISPFYMDDDYYIFAKSWVYSLFGLSNFYYYAELSRYFAPDTQAITLLHTWSLAVEEQFYLLWPALMLALYRWVPRARQVSCLVVGWLVLFALSVHLAEQNPSAAYYLLPARAFELLLGAGLALSMARGRLPAVSPRAGQWLVAAGLVLIGVSAFSLTSADHFPGYNALWPTLGTALAIFGGQSASTTHLGRLLGSRPMVFLGGISYSLYLWHWPPVALLNYQLVELTLIQKLLLVAVLIGLSWASYHLVENRFRYRSWSLRRSVVWLLAIPFVFIWSVQTTIRVADDLSFRIPEAKRELYAAISQSNAGALFKPCFRGDFYAFERGDACRFGVARQGVPENSVLIGDSHATAAMGFVDQLLEDADLSLLLVTQASTPFITEDDTRRAYPGNEEKRLRNLALMEYLSGPPKTVFVGAWWNSYLRNPAFEGYFHNAIAWLLSKGHRVIVLEAIPELPTASFAHCVLKGKSDCSLPVNGVKSAVEPFSQFKQRTAARFPQLEWLSPALAMCDSDRCQTVLNGVPLYRDDSHLNHRGAMELGRAFVAQYGNPLVPVSAAVQGTSGDTAGE</sequence>
<feature type="transmembrane region" description="Helical" evidence="1">
    <location>
        <begin position="190"/>
        <end position="212"/>
    </location>
</feature>
<evidence type="ECO:0000259" key="2">
    <source>
        <dbReference type="Pfam" id="PF01757"/>
    </source>
</evidence>
<evidence type="ECO:0000313" key="4">
    <source>
        <dbReference type="EMBL" id="GMG88218.1"/>
    </source>
</evidence>
<dbReference type="EMBL" id="BSYJ01000005">
    <property type="protein sequence ID" value="GMG88218.1"/>
    <property type="molecule type" value="Genomic_DNA"/>
</dbReference>
<keyword evidence="1" id="KW-1133">Transmembrane helix</keyword>
<feature type="transmembrane region" description="Helical" evidence="1">
    <location>
        <begin position="249"/>
        <end position="268"/>
    </location>
</feature>
<dbReference type="Pfam" id="PF19040">
    <property type="entry name" value="SGNH"/>
    <property type="match status" value="1"/>
</dbReference>
<dbReference type="PANTHER" id="PTHR23028:SF53">
    <property type="entry name" value="ACYL_TRANSF_3 DOMAIN-CONTAINING PROTEIN"/>
    <property type="match status" value="1"/>
</dbReference>
<dbReference type="Proteomes" id="UP001224392">
    <property type="component" value="Unassembled WGS sequence"/>
</dbReference>
<evidence type="ECO:0000256" key="1">
    <source>
        <dbReference type="SAM" id="Phobius"/>
    </source>
</evidence>
<dbReference type="GO" id="GO:0016746">
    <property type="term" value="F:acyltransferase activity"/>
    <property type="evidence" value="ECO:0007669"/>
    <property type="project" value="UniProtKB-KW"/>
</dbReference>
<dbReference type="InterPro" id="IPR050879">
    <property type="entry name" value="Acyltransferase_3"/>
</dbReference>
<comment type="caution">
    <text evidence="4">The sequence shown here is derived from an EMBL/GenBank/DDBJ whole genome shotgun (WGS) entry which is preliminary data.</text>
</comment>
<proteinExistence type="predicted"/>
<gene>
    <name evidence="4" type="ORF">MNKW57_25390</name>
</gene>
<dbReference type="RefSeq" id="WP_285764827.1">
    <property type="nucleotide sequence ID" value="NZ_BSYJ01000005.1"/>
</dbReference>
<keyword evidence="1" id="KW-0472">Membrane</keyword>
<dbReference type="PANTHER" id="PTHR23028">
    <property type="entry name" value="ACETYLTRANSFERASE"/>
    <property type="match status" value="1"/>
</dbReference>
<keyword evidence="5" id="KW-1185">Reference proteome</keyword>